<feature type="non-terminal residue" evidence="3">
    <location>
        <position position="1"/>
    </location>
</feature>
<dbReference type="OrthoDB" id="190265at2759"/>
<dbReference type="AlphaFoldDB" id="V6TU16"/>
<dbReference type="EMBL" id="AHHH01000108">
    <property type="protein sequence ID" value="ESU41842.1"/>
    <property type="molecule type" value="Genomic_DNA"/>
</dbReference>
<comment type="caution">
    <text evidence="3">The sequence shown here is derived from an EMBL/GenBank/DDBJ whole genome shotgun (WGS) entry which is preliminary data.</text>
</comment>
<evidence type="ECO:0000313" key="3">
    <source>
        <dbReference type="EMBL" id="ESU41842.1"/>
    </source>
</evidence>
<feature type="region of interest" description="Disordered" evidence="1">
    <location>
        <begin position="1"/>
        <end position="22"/>
    </location>
</feature>
<reference evidence="3 4" key="2">
    <citation type="journal article" date="2013" name="Genome Biol. Evol.">
        <title>Genome sequencing of Giardia lamblia genotypes A2 and B isolates (DH and GS) and comparative analysis with the genomes of genotypes A1 and E (WB and Pig).</title>
        <authorList>
            <person name="Adam R.D."/>
            <person name="Dahlstrom E.W."/>
            <person name="Martens C.A."/>
            <person name="Bruno D.P."/>
            <person name="Barbian K.D."/>
            <person name="Ricklefs S.M."/>
            <person name="Hernandez M.M."/>
            <person name="Narla N.P."/>
            <person name="Patel R.B."/>
            <person name="Porcella S.F."/>
            <person name="Nash T.E."/>
        </authorList>
    </citation>
    <scope>NUCLEOTIDE SEQUENCE [LARGE SCALE GENOMIC DNA]</scope>
    <source>
        <strain evidence="3 4">GS</strain>
    </source>
</reference>
<keyword evidence="2" id="KW-0812">Transmembrane</keyword>
<gene>
    <name evidence="3" type="ORF">GSB_153769</name>
</gene>
<reference evidence="4" key="1">
    <citation type="submission" date="2012-02" db="EMBL/GenBank/DDBJ databases">
        <title>Genome sequencing of Giardia lamblia Genotypes A2 and B isolates (DH and GS) and comparative analysis with the genomes of Genotypes A1 and E (WB and Pig).</title>
        <authorList>
            <person name="Adam R."/>
            <person name="Dahlstrom E."/>
            <person name="Martens C."/>
            <person name="Bruno D."/>
            <person name="Barbian K."/>
            <person name="Porcella S.F."/>
            <person name="Nash T."/>
        </authorList>
    </citation>
    <scope>NUCLEOTIDE SEQUENCE</scope>
    <source>
        <strain evidence="4">GS</strain>
    </source>
</reference>
<proteinExistence type="predicted"/>
<accession>V6TU16</accession>
<protein>
    <submittedName>
        <fullName evidence="3">Uncharacterized protein</fullName>
    </submittedName>
</protein>
<evidence type="ECO:0000256" key="1">
    <source>
        <dbReference type="SAM" id="MobiDB-lite"/>
    </source>
</evidence>
<name>V6TU16_GIAIN</name>
<keyword evidence="2" id="KW-1133">Transmembrane helix</keyword>
<evidence type="ECO:0000256" key="2">
    <source>
        <dbReference type="SAM" id="Phobius"/>
    </source>
</evidence>
<dbReference type="VEuPathDB" id="GiardiaDB:QR46_4717"/>
<keyword evidence="2" id="KW-0472">Membrane</keyword>
<evidence type="ECO:0000313" key="4">
    <source>
        <dbReference type="Proteomes" id="UP000018040"/>
    </source>
</evidence>
<organism evidence="3 4">
    <name type="scientific">Giardia intestinalis</name>
    <name type="common">Giardia lamblia</name>
    <dbReference type="NCBI Taxonomy" id="5741"/>
    <lineage>
        <taxon>Eukaryota</taxon>
        <taxon>Metamonada</taxon>
        <taxon>Diplomonadida</taxon>
        <taxon>Hexamitidae</taxon>
        <taxon>Giardiinae</taxon>
        <taxon>Giardia</taxon>
    </lineage>
</organism>
<feature type="transmembrane region" description="Helical" evidence="2">
    <location>
        <begin position="28"/>
        <end position="52"/>
    </location>
</feature>
<sequence length="66" mass="7088">VWSGILQRGNADSLDVDPPPKSMSPKSIAIVVPFVLLPVIVAVIALTSYIFCCNKKKKGSHKGPRV</sequence>
<dbReference type="Proteomes" id="UP000018040">
    <property type="component" value="Unassembled WGS sequence"/>
</dbReference>